<comment type="cofactor">
    <cofactor evidence="1">
        <name>pyridoxal 5'-phosphate</name>
        <dbReference type="ChEBI" id="CHEBI:597326"/>
    </cofactor>
</comment>
<dbReference type="GO" id="GO:0005524">
    <property type="term" value="F:ATP binding"/>
    <property type="evidence" value="ECO:0007669"/>
    <property type="project" value="TreeGrafter"/>
</dbReference>
<dbReference type="GO" id="GO:0000287">
    <property type="term" value="F:magnesium ion binding"/>
    <property type="evidence" value="ECO:0007669"/>
    <property type="project" value="TreeGrafter"/>
</dbReference>
<protein>
    <recommendedName>
        <fullName evidence="13">Serine racemase</fullName>
        <ecNumber evidence="3">4.3.1.17</ecNumber>
        <ecNumber evidence="11">4.3.1.18</ecNumber>
        <ecNumber evidence="12">5.1.1.18</ecNumber>
    </recommendedName>
    <alternativeName>
        <fullName evidence="14">D-serine ammonia-lyase</fullName>
    </alternativeName>
    <alternativeName>
        <fullName evidence="16">D-serine dehydratase</fullName>
    </alternativeName>
    <alternativeName>
        <fullName evidence="15">L-serine ammonia-lyase</fullName>
    </alternativeName>
    <alternativeName>
        <fullName evidence="6">L-serine dehydratase</fullName>
    </alternativeName>
</protein>
<dbReference type="GO" id="GO:0006563">
    <property type="term" value="P:L-serine metabolic process"/>
    <property type="evidence" value="ECO:0007669"/>
    <property type="project" value="UniProtKB-ARBA"/>
</dbReference>
<dbReference type="Pfam" id="PF00291">
    <property type="entry name" value="PALP"/>
    <property type="match status" value="1"/>
</dbReference>
<evidence type="ECO:0000256" key="6">
    <source>
        <dbReference type="ARBA" id="ARBA00031418"/>
    </source>
</evidence>
<dbReference type="EC" id="5.1.1.18" evidence="12"/>
<dbReference type="CDD" id="cd01562">
    <property type="entry name" value="Thr-dehyd"/>
    <property type="match status" value="1"/>
</dbReference>
<dbReference type="GO" id="GO:0070179">
    <property type="term" value="P:D-serine biosynthetic process"/>
    <property type="evidence" value="ECO:0007669"/>
    <property type="project" value="TreeGrafter"/>
</dbReference>
<dbReference type="GO" id="GO:0030170">
    <property type="term" value="F:pyridoxal phosphate binding"/>
    <property type="evidence" value="ECO:0007669"/>
    <property type="project" value="TreeGrafter"/>
</dbReference>
<evidence type="ECO:0000256" key="9">
    <source>
        <dbReference type="ARBA" id="ARBA00051769"/>
    </source>
</evidence>
<dbReference type="EC" id="4.3.1.17" evidence="3"/>
<evidence type="ECO:0000256" key="7">
    <source>
        <dbReference type="ARBA" id="ARBA00049406"/>
    </source>
</evidence>
<keyword evidence="5" id="KW-0456">Lyase</keyword>
<evidence type="ECO:0000313" key="18">
    <source>
        <dbReference type="EMBL" id="CAG5129470.1"/>
    </source>
</evidence>
<keyword evidence="19" id="KW-1185">Reference proteome</keyword>
<proteinExistence type="inferred from homology"/>
<dbReference type="GO" id="GO:0003941">
    <property type="term" value="F:L-serine ammonia-lyase activity"/>
    <property type="evidence" value="ECO:0007669"/>
    <property type="project" value="UniProtKB-EC"/>
</dbReference>
<dbReference type="GO" id="GO:0030378">
    <property type="term" value="F:serine racemase activity"/>
    <property type="evidence" value="ECO:0007669"/>
    <property type="project" value="UniProtKB-EC"/>
</dbReference>
<evidence type="ECO:0000256" key="3">
    <source>
        <dbReference type="ARBA" id="ARBA00012093"/>
    </source>
</evidence>
<comment type="catalytic activity">
    <reaction evidence="7">
        <text>L-serine = pyruvate + NH4(+)</text>
        <dbReference type="Rhea" id="RHEA:19169"/>
        <dbReference type="ChEBI" id="CHEBI:15361"/>
        <dbReference type="ChEBI" id="CHEBI:28938"/>
        <dbReference type="ChEBI" id="CHEBI:33384"/>
        <dbReference type="EC" id="4.3.1.17"/>
    </reaction>
</comment>
<feature type="domain" description="Tryptophan synthase beta chain-like PALP" evidence="17">
    <location>
        <begin position="19"/>
        <end position="315"/>
    </location>
</feature>
<comment type="caution">
    <text evidence="18">The sequence shown here is derived from an EMBL/GenBank/DDBJ whole genome shotgun (WGS) entry which is preliminary data.</text>
</comment>
<evidence type="ECO:0000256" key="10">
    <source>
        <dbReference type="ARBA" id="ARBA00056426"/>
    </source>
</evidence>
<evidence type="ECO:0000256" key="13">
    <source>
        <dbReference type="ARBA" id="ARBA00070760"/>
    </source>
</evidence>
<evidence type="ECO:0000313" key="19">
    <source>
        <dbReference type="Proteomes" id="UP000678393"/>
    </source>
</evidence>
<name>A0A8S3ZNP9_9EUPU</name>
<evidence type="ECO:0000256" key="15">
    <source>
        <dbReference type="ARBA" id="ARBA00081060"/>
    </source>
</evidence>
<dbReference type="OrthoDB" id="4418812at2759"/>
<sequence length="325" mass="35143">MAAEGGVSLDDVKKAFERVSPFIHRTPVFTSSQADVRSGRSLFFKAENLQKTGAFKVRGALNSIIKARETRPDIKGFTTFSSGNHGQAMAWACQLFALPCYVVVPSTASEVKKNAIRGYGAEVVECGPKPSDRNETCEQVRKEKNLEVIPPFDHPDVIAGQGTLGLELLEQVPDIDAILVGVSGGGLSSGIAVAVKALKPSVKIFLVTPKGKNLAECLKTGKRPWENPPQYLNTIIDAMRLQQSGFLTTPILIEKAEKEVFEMSDEEVIAGMKFGFERLKLTVEAASGATIAAALSDRFRSLDPTIRKVAVILSGGNVEINNLPW</sequence>
<dbReference type="InterPro" id="IPR001926">
    <property type="entry name" value="TrpB-like_PALP"/>
</dbReference>
<dbReference type="GO" id="GO:0008721">
    <property type="term" value="F:D-serine ammonia-lyase activity"/>
    <property type="evidence" value="ECO:0007669"/>
    <property type="project" value="UniProtKB-EC"/>
</dbReference>
<dbReference type="AlphaFoldDB" id="A0A8S3ZNP9"/>
<comment type="catalytic activity">
    <reaction evidence="8">
        <text>D-serine = pyruvate + NH4(+)</text>
        <dbReference type="Rhea" id="RHEA:13977"/>
        <dbReference type="ChEBI" id="CHEBI:15361"/>
        <dbReference type="ChEBI" id="CHEBI:28938"/>
        <dbReference type="ChEBI" id="CHEBI:35247"/>
        <dbReference type="EC" id="4.3.1.18"/>
    </reaction>
</comment>
<dbReference type="FunFam" id="3.40.50.1100:FF:000041">
    <property type="entry name" value="Threonine ammonia-lyase, variant"/>
    <property type="match status" value="1"/>
</dbReference>
<comment type="similarity">
    <text evidence="2">Belongs to the serine/threonine dehydratase family.</text>
</comment>
<organism evidence="18 19">
    <name type="scientific">Candidula unifasciata</name>
    <dbReference type="NCBI Taxonomy" id="100452"/>
    <lineage>
        <taxon>Eukaryota</taxon>
        <taxon>Metazoa</taxon>
        <taxon>Spiralia</taxon>
        <taxon>Lophotrochozoa</taxon>
        <taxon>Mollusca</taxon>
        <taxon>Gastropoda</taxon>
        <taxon>Heterobranchia</taxon>
        <taxon>Euthyneura</taxon>
        <taxon>Panpulmonata</taxon>
        <taxon>Eupulmonata</taxon>
        <taxon>Stylommatophora</taxon>
        <taxon>Helicina</taxon>
        <taxon>Helicoidea</taxon>
        <taxon>Geomitridae</taxon>
        <taxon>Candidula</taxon>
    </lineage>
</organism>
<dbReference type="PANTHER" id="PTHR43050">
    <property type="entry name" value="SERINE / THREONINE RACEMASE FAMILY MEMBER"/>
    <property type="match status" value="1"/>
</dbReference>
<evidence type="ECO:0000256" key="4">
    <source>
        <dbReference type="ARBA" id="ARBA00022898"/>
    </source>
</evidence>
<keyword evidence="4" id="KW-0663">Pyridoxal phosphate</keyword>
<evidence type="ECO:0000256" key="5">
    <source>
        <dbReference type="ARBA" id="ARBA00023239"/>
    </source>
</evidence>
<evidence type="ECO:0000256" key="12">
    <source>
        <dbReference type="ARBA" id="ARBA00066592"/>
    </source>
</evidence>
<dbReference type="EC" id="4.3.1.18" evidence="11"/>
<evidence type="ECO:0000256" key="2">
    <source>
        <dbReference type="ARBA" id="ARBA00010869"/>
    </source>
</evidence>
<evidence type="ECO:0000256" key="11">
    <source>
        <dbReference type="ARBA" id="ARBA00066349"/>
    </source>
</evidence>
<accession>A0A8S3ZNP9</accession>
<reference evidence="18" key="1">
    <citation type="submission" date="2021-04" db="EMBL/GenBank/DDBJ databases">
        <authorList>
            <consortium name="Molecular Ecology Group"/>
        </authorList>
    </citation>
    <scope>NUCLEOTIDE SEQUENCE</scope>
</reference>
<comment type="catalytic activity">
    <reaction evidence="9">
        <text>L-serine = D-serine</text>
        <dbReference type="Rhea" id="RHEA:10980"/>
        <dbReference type="ChEBI" id="CHEBI:33384"/>
        <dbReference type="ChEBI" id="CHEBI:35247"/>
        <dbReference type="EC" id="5.1.1.18"/>
    </reaction>
</comment>
<evidence type="ECO:0000256" key="8">
    <source>
        <dbReference type="ARBA" id="ARBA00050422"/>
    </source>
</evidence>
<dbReference type="Gene3D" id="3.40.50.1100">
    <property type="match status" value="2"/>
</dbReference>
<gene>
    <name evidence="18" type="ORF">CUNI_LOCUS15028</name>
</gene>
<evidence type="ECO:0000256" key="14">
    <source>
        <dbReference type="ARBA" id="ARBA00076108"/>
    </source>
</evidence>
<evidence type="ECO:0000256" key="1">
    <source>
        <dbReference type="ARBA" id="ARBA00001933"/>
    </source>
</evidence>
<evidence type="ECO:0000259" key="17">
    <source>
        <dbReference type="Pfam" id="PF00291"/>
    </source>
</evidence>
<dbReference type="EMBL" id="CAJHNH020003510">
    <property type="protein sequence ID" value="CAG5129470.1"/>
    <property type="molecule type" value="Genomic_DNA"/>
</dbReference>
<dbReference type="PANTHER" id="PTHR43050:SF1">
    <property type="entry name" value="SERINE RACEMASE"/>
    <property type="match status" value="1"/>
</dbReference>
<evidence type="ECO:0000256" key="16">
    <source>
        <dbReference type="ARBA" id="ARBA00081761"/>
    </source>
</evidence>
<comment type="function">
    <text evidence="10">Catalyzes the synthesis of D-serine from L-serine. D-serine is a key coagonist with glutamate at NMDA receptors. Has dehydratase activity towards both L-serine and D-serine.</text>
</comment>
<dbReference type="Proteomes" id="UP000678393">
    <property type="component" value="Unassembled WGS sequence"/>
</dbReference>
<dbReference type="InterPro" id="IPR036052">
    <property type="entry name" value="TrpB-like_PALP_sf"/>
</dbReference>
<dbReference type="SUPFAM" id="SSF53686">
    <property type="entry name" value="Tryptophan synthase beta subunit-like PLP-dependent enzymes"/>
    <property type="match status" value="1"/>
</dbReference>
<dbReference type="GO" id="GO:0018114">
    <property type="term" value="F:threonine racemase activity"/>
    <property type="evidence" value="ECO:0007669"/>
    <property type="project" value="TreeGrafter"/>
</dbReference>